<gene>
    <name evidence="1" type="ORF">E2C01_037425</name>
</gene>
<dbReference type="EMBL" id="VSRR010005986">
    <property type="protein sequence ID" value="MPC43773.1"/>
    <property type="molecule type" value="Genomic_DNA"/>
</dbReference>
<protein>
    <submittedName>
        <fullName evidence="1">Uncharacterized protein</fullName>
    </submittedName>
</protein>
<evidence type="ECO:0000313" key="1">
    <source>
        <dbReference type="EMBL" id="MPC43773.1"/>
    </source>
</evidence>
<reference evidence="1 2" key="1">
    <citation type="submission" date="2019-05" db="EMBL/GenBank/DDBJ databases">
        <title>Another draft genome of Portunus trituberculatus and its Hox gene families provides insights of decapod evolution.</title>
        <authorList>
            <person name="Jeong J.-H."/>
            <person name="Song I."/>
            <person name="Kim S."/>
            <person name="Choi T."/>
            <person name="Kim D."/>
            <person name="Ryu S."/>
            <person name="Kim W."/>
        </authorList>
    </citation>
    <scope>NUCLEOTIDE SEQUENCE [LARGE SCALE GENOMIC DNA]</scope>
    <source>
        <tissue evidence="1">Muscle</tissue>
    </source>
</reference>
<keyword evidence="2" id="KW-1185">Reference proteome</keyword>
<sequence>MWFSLTGFFKSSWLVFHQGIYVSATMIHIYDPRTYMLALL</sequence>
<comment type="caution">
    <text evidence="1">The sequence shown here is derived from an EMBL/GenBank/DDBJ whole genome shotgun (WGS) entry which is preliminary data.</text>
</comment>
<dbReference type="AlphaFoldDB" id="A0A5B7FFA4"/>
<organism evidence="1 2">
    <name type="scientific">Portunus trituberculatus</name>
    <name type="common">Swimming crab</name>
    <name type="synonym">Neptunus trituberculatus</name>
    <dbReference type="NCBI Taxonomy" id="210409"/>
    <lineage>
        <taxon>Eukaryota</taxon>
        <taxon>Metazoa</taxon>
        <taxon>Ecdysozoa</taxon>
        <taxon>Arthropoda</taxon>
        <taxon>Crustacea</taxon>
        <taxon>Multicrustacea</taxon>
        <taxon>Malacostraca</taxon>
        <taxon>Eumalacostraca</taxon>
        <taxon>Eucarida</taxon>
        <taxon>Decapoda</taxon>
        <taxon>Pleocyemata</taxon>
        <taxon>Brachyura</taxon>
        <taxon>Eubrachyura</taxon>
        <taxon>Portunoidea</taxon>
        <taxon>Portunidae</taxon>
        <taxon>Portuninae</taxon>
        <taxon>Portunus</taxon>
    </lineage>
</organism>
<accession>A0A5B7FFA4</accession>
<dbReference type="Proteomes" id="UP000324222">
    <property type="component" value="Unassembled WGS sequence"/>
</dbReference>
<proteinExistence type="predicted"/>
<name>A0A5B7FFA4_PORTR</name>
<evidence type="ECO:0000313" key="2">
    <source>
        <dbReference type="Proteomes" id="UP000324222"/>
    </source>
</evidence>